<feature type="compositionally biased region" description="Low complexity" evidence="1">
    <location>
        <begin position="202"/>
        <end position="224"/>
    </location>
</feature>
<dbReference type="AlphaFoldDB" id="A0A9W6P329"/>
<organism evidence="3 4">
    <name type="scientific">Nocardiopsis ansamitocini</name>
    <dbReference type="NCBI Taxonomy" id="1670832"/>
    <lineage>
        <taxon>Bacteria</taxon>
        <taxon>Bacillati</taxon>
        <taxon>Actinomycetota</taxon>
        <taxon>Actinomycetes</taxon>
        <taxon>Streptosporangiales</taxon>
        <taxon>Nocardiopsidaceae</taxon>
        <taxon>Nocardiopsis</taxon>
    </lineage>
</organism>
<evidence type="ECO:0000256" key="1">
    <source>
        <dbReference type="SAM" id="MobiDB-lite"/>
    </source>
</evidence>
<proteinExistence type="predicted"/>
<keyword evidence="2" id="KW-0812">Transmembrane</keyword>
<feature type="region of interest" description="Disordered" evidence="1">
    <location>
        <begin position="121"/>
        <end position="224"/>
    </location>
</feature>
<evidence type="ECO:0000313" key="3">
    <source>
        <dbReference type="EMBL" id="GLU46228.1"/>
    </source>
</evidence>
<evidence type="ECO:0000256" key="2">
    <source>
        <dbReference type="SAM" id="Phobius"/>
    </source>
</evidence>
<accession>A0A9W6P329</accession>
<dbReference type="Proteomes" id="UP001165092">
    <property type="component" value="Unassembled WGS sequence"/>
</dbReference>
<dbReference type="EMBL" id="BSQG01000001">
    <property type="protein sequence ID" value="GLU46228.1"/>
    <property type="molecule type" value="Genomic_DNA"/>
</dbReference>
<protein>
    <submittedName>
        <fullName evidence="3">Uncharacterized protein</fullName>
    </submittedName>
</protein>
<comment type="caution">
    <text evidence="3">The sequence shown here is derived from an EMBL/GenBank/DDBJ whole genome shotgun (WGS) entry which is preliminary data.</text>
</comment>
<reference evidence="3" key="1">
    <citation type="submission" date="2023-02" db="EMBL/GenBank/DDBJ databases">
        <title>Nocardiopsis ansamitocini NBRC 112285.</title>
        <authorList>
            <person name="Ichikawa N."/>
            <person name="Sato H."/>
            <person name="Tonouchi N."/>
        </authorList>
    </citation>
    <scope>NUCLEOTIDE SEQUENCE</scope>
    <source>
        <strain evidence="3">NBRC 112285</strain>
    </source>
</reference>
<keyword evidence="4" id="KW-1185">Reference proteome</keyword>
<feature type="compositionally biased region" description="Basic and acidic residues" evidence="1">
    <location>
        <begin position="143"/>
        <end position="160"/>
    </location>
</feature>
<feature type="transmembrane region" description="Helical" evidence="2">
    <location>
        <begin position="236"/>
        <end position="256"/>
    </location>
</feature>
<feature type="compositionally biased region" description="Gly residues" evidence="1">
    <location>
        <begin position="188"/>
        <end position="201"/>
    </location>
</feature>
<sequence>MLLHGEVKASYFWDDGSGINGDTGAPASGEPMQEGLFAAPSWPLGTEGYVTYNGERADFFIGDRGPGVPSNDCHVMLDLDGKTFANLTGESWDDSSLTVSGGNGHIDVEYYITKWGDGNGTEGTPHPFQDSSTKCDSAVSELPKAEKTEETPKEESKAEDSGGEESTDQAAAGNGTEGSEDSQDQSGAAGGGDQAPPGGGDAQQAAPGSGGATDTTAGTEAGTGNSFDLASNDLPMASSGVTLAIVAAAAATVFVVKQRNAAVHGDSSGRHRKPGLMARVARKVAPV</sequence>
<gene>
    <name evidence="3" type="ORF">Nans01_05790</name>
</gene>
<keyword evidence="2" id="KW-1133">Transmembrane helix</keyword>
<evidence type="ECO:0000313" key="4">
    <source>
        <dbReference type="Proteomes" id="UP001165092"/>
    </source>
</evidence>
<name>A0A9W6P329_9ACTN</name>
<keyword evidence="2" id="KW-0472">Membrane</keyword>